<protein>
    <recommendedName>
        <fullName evidence="4 12">Pectinesterase</fullName>
        <ecNumber evidence="4 12">3.1.1.11</ecNumber>
    </recommendedName>
</protein>
<evidence type="ECO:0000256" key="5">
    <source>
        <dbReference type="ARBA" id="ARBA00022512"/>
    </source>
</evidence>
<feature type="chain" id="PRO_5042662548" description="Pectinesterase" evidence="12">
    <location>
        <begin position="25"/>
        <end position="347"/>
    </location>
</feature>
<dbReference type="SUPFAM" id="SSF51126">
    <property type="entry name" value="Pectin lyase-like"/>
    <property type="match status" value="1"/>
</dbReference>
<reference evidence="14 15" key="1">
    <citation type="submission" date="2024-01" db="EMBL/GenBank/DDBJ databases">
        <title>The genomes of 5 underutilized Papilionoideae crops provide insights into root nodulation and disease resistanc.</title>
        <authorList>
            <person name="Jiang F."/>
        </authorList>
    </citation>
    <scope>NUCLEOTIDE SEQUENCE [LARGE SCALE GENOMIC DNA]</scope>
    <source>
        <strain evidence="14">LVBAO_FW01</strain>
        <tissue evidence="14">Leaves</tissue>
    </source>
</reference>
<keyword evidence="6 12" id="KW-0378">Hydrolase</keyword>
<comment type="function">
    <text evidence="10">Acts in the modification of cell walls via demethylesterification of cell wall pectin.</text>
</comment>
<evidence type="ECO:0000256" key="3">
    <source>
        <dbReference type="ARBA" id="ARBA00008891"/>
    </source>
</evidence>
<comment type="subcellular location">
    <subcellularLocation>
        <location evidence="1">Secreted</location>
        <location evidence="1">Cell wall</location>
    </subcellularLocation>
</comment>
<sequence>MSFLWYCFICLFLFVGLGKELAHARHFNRKNQVKLVANKKIKVDPSGKGNFSTIQSAIDSVPSNNKNWVQINVNAGTYREKLTIPVDKPYIIIEGQGKLNTFVEWDDHDNILQCPTFSAWANNLVIRFISFRNSYNSPKNSNPMTPAVATLISGNESYFLNVGFYGVQDTLWDNKGTHYYQNCTIQGAVDFIFGAGQSIFNGCDINVVDAEPGEDLAGFITAQGRTNPNDSNGFVFKNCSINVNGRTYLGRPWRPYARVLFYNSTMPNIIEPEGWAPWNHTLEGDESTFAESRNNGPGADTSKRVSWVKKLDSVTVRKMTSTRFVDNNGWLTRTVLIQSAKGTGRMF</sequence>
<dbReference type="FunFam" id="2.160.20.10:FF:000013">
    <property type="entry name" value="Pectinesterase"/>
    <property type="match status" value="1"/>
</dbReference>
<gene>
    <name evidence="14" type="ORF">VNO77_42255</name>
</gene>
<name>A0AAN9K260_CANGL</name>
<keyword evidence="5" id="KW-0964">Secreted</keyword>
<evidence type="ECO:0000256" key="11">
    <source>
        <dbReference type="PROSITE-ProRule" id="PRU10040"/>
    </source>
</evidence>
<dbReference type="EMBL" id="JAYMYQ010000010">
    <property type="protein sequence ID" value="KAK7308636.1"/>
    <property type="molecule type" value="Genomic_DNA"/>
</dbReference>
<proteinExistence type="inferred from homology"/>
<evidence type="ECO:0000259" key="13">
    <source>
        <dbReference type="Pfam" id="PF01095"/>
    </source>
</evidence>
<evidence type="ECO:0000313" key="14">
    <source>
        <dbReference type="EMBL" id="KAK7308636.1"/>
    </source>
</evidence>
<dbReference type="Proteomes" id="UP001367508">
    <property type="component" value="Unassembled WGS sequence"/>
</dbReference>
<dbReference type="Gene3D" id="2.160.20.10">
    <property type="entry name" value="Single-stranded right-handed beta-helix, Pectin lyase-like"/>
    <property type="match status" value="1"/>
</dbReference>
<dbReference type="EC" id="3.1.1.11" evidence="4 12"/>
<dbReference type="AlphaFoldDB" id="A0AAN9K260"/>
<accession>A0AAN9K260</accession>
<evidence type="ECO:0000256" key="4">
    <source>
        <dbReference type="ARBA" id="ARBA00013229"/>
    </source>
</evidence>
<evidence type="ECO:0000313" key="15">
    <source>
        <dbReference type="Proteomes" id="UP001367508"/>
    </source>
</evidence>
<dbReference type="GO" id="GO:0042545">
    <property type="term" value="P:cell wall modification"/>
    <property type="evidence" value="ECO:0007669"/>
    <property type="project" value="UniProtKB-UniRule"/>
</dbReference>
<dbReference type="InterPro" id="IPR000070">
    <property type="entry name" value="Pectinesterase_cat"/>
</dbReference>
<dbReference type="InterPro" id="IPR012334">
    <property type="entry name" value="Pectin_lyas_fold"/>
</dbReference>
<dbReference type="GO" id="GO:0030599">
    <property type="term" value="F:pectinesterase activity"/>
    <property type="evidence" value="ECO:0007669"/>
    <property type="project" value="UniProtKB-UniRule"/>
</dbReference>
<dbReference type="InterPro" id="IPR033131">
    <property type="entry name" value="Pectinesterase_Asp_AS"/>
</dbReference>
<evidence type="ECO:0000256" key="8">
    <source>
        <dbReference type="ARBA" id="ARBA00023180"/>
    </source>
</evidence>
<evidence type="ECO:0000256" key="9">
    <source>
        <dbReference type="ARBA" id="ARBA00047928"/>
    </source>
</evidence>
<evidence type="ECO:0000256" key="7">
    <source>
        <dbReference type="ARBA" id="ARBA00023085"/>
    </source>
</evidence>
<dbReference type="PROSITE" id="PS00503">
    <property type="entry name" value="PECTINESTERASE_2"/>
    <property type="match status" value="1"/>
</dbReference>
<feature type="domain" description="Pectinesterase catalytic" evidence="13">
    <location>
        <begin position="42"/>
        <end position="327"/>
    </location>
</feature>
<dbReference type="InterPro" id="IPR011050">
    <property type="entry name" value="Pectin_lyase_fold/virulence"/>
</dbReference>
<comment type="similarity">
    <text evidence="3">Belongs to the pectinesterase family.</text>
</comment>
<keyword evidence="12" id="KW-0732">Signal</keyword>
<comment type="caution">
    <text evidence="14">The sequence shown here is derived from an EMBL/GenBank/DDBJ whole genome shotgun (WGS) entry which is preliminary data.</text>
</comment>
<keyword evidence="7 12" id="KW-0063">Aspartyl esterase</keyword>
<keyword evidence="8" id="KW-0325">Glycoprotein</keyword>
<evidence type="ECO:0000256" key="2">
    <source>
        <dbReference type="ARBA" id="ARBA00005184"/>
    </source>
</evidence>
<organism evidence="14 15">
    <name type="scientific">Canavalia gladiata</name>
    <name type="common">Sword bean</name>
    <name type="synonym">Dolichos gladiatus</name>
    <dbReference type="NCBI Taxonomy" id="3824"/>
    <lineage>
        <taxon>Eukaryota</taxon>
        <taxon>Viridiplantae</taxon>
        <taxon>Streptophyta</taxon>
        <taxon>Embryophyta</taxon>
        <taxon>Tracheophyta</taxon>
        <taxon>Spermatophyta</taxon>
        <taxon>Magnoliopsida</taxon>
        <taxon>eudicotyledons</taxon>
        <taxon>Gunneridae</taxon>
        <taxon>Pentapetalae</taxon>
        <taxon>rosids</taxon>
        <taxon>fabids</taxon>
        <taxon>Fabales</taxon>
        <taxon>Fabaceae</taxon>
        <taxon>Papilionoideae</taxon>
        <taxon>50 kb inversion clade</taxon>
        <taxon>NPAAA clade</taxon>
        <taxon>indigoferoid/millettioid clade</taxon>
        <taxon>Phaseoleae</taxon>
        <taxon>Canavalia</taxon>
    </lineage>
</organism>
<evidence type="ECO:0000256" key="6">
    <source>
        <dbReference type="ARBA" id="ARBA00022801"/>
    </source>
</evidence>
<evidence type="ECO:0000256" key="12">
    <source>
        <dbReference type="RuleBase" id="RU000589"/>
    </source>
</evidence>
<dbReference type="Pfam" id="PF01095">
    <property type="entry name" value="Pectinesterase"/>
    <property type="match status" value="1"/>
</dbReference>
<dbReference type="PANTHER" id="PTHR31321:SF76">
    <property type="entry name" value="PECTINESTERASE 10-RELATED"/>
    <property type="match status" value="1"/>
</dbReference>
<comment type="pathway">
    <text evidence="2 12">Glycan metabolism; pectin degradation; 2-dehydro-3-deoxy-D-gluconate from pectin: step 1/5.</text>
</comment>
<feature type="signal peptide" evidence="12">
    <location>
        <begin position="1"/>
        <end position="24"/>
    </location>
</feature>
<evidence type="ECO:0000256" key="1">
    <source>
        <dbReference type="ARBA" id="ARBA00004191"/>
    </source>
</evidence>
<keyword evidence="15" id="KW-1185">Reference proteome</keyword>
<keyword evidence="5" id="KW-0134">Cell wall</keyword>
<dbReference type="GO" id="GO:0045490">
    <property type="term" value="P:pectin catabolic process"/>
    <property type="evidence" value="ECO:0007669"/>
    <property type="project" value="UniProtKB-UniRule"/>
</dbReference>
<feature type="active site" evidence="11">
    <location>
        <position position="190"/>
    </location>
</feature>
<evidence type="ECO:0000256" key="10">
    <source>
        <dbReference type="ARBA" id="ARBA00057335"/>
    </source>
</evidence>
<dbReference type="PANTHER" id="PTHR31321">
    <property type="entry name" value="ACYL-COA THIOESTER HYDROLASE YBHC-RELATED"/>
    <property type="match status" value="1"/>
</dbReference>
<comment type="catalytic activity">
    <reaction evidence="9 12">
        <text>[(1-&gt;4)-alpha-D-galacturonosyl methyl ester](n) + n H2O = [(1-&gt;4)-alpha-D-galacturonosyl](n) + n methanol + n H(+)</text>
        <dbReference type="Rhea" id="RHEA:22380"/>
        <dbReference type="Rhea" id="RHEA-COMP:14570"/>
        <dbReference type="Rhea" id="RHEA-COMP:14573"/>
        <dbReference type="ChEBI" id="CHEBI:15377"/>
        <dbReference type="ChEBI" id="CHEBI:15378"/>
        <dbReference type="ChEBI" id="CHEBI:17790"/>
        <dbReference type="ChEBI" id="CHEBI:140522"/>
        <dbReference type="ChEBI" id="CHEBI:140523"/>
        <dbReference type="EC" id="3.1.1.11"/>
    </reaction>
</comment>